<evidence type="ECO:0000256" key="1">
    <source>
        <dbReference type="SAM" id="SignalP"/>
    </source>
</evidence>
<organism evidence="2 3">
    <name type="scientific">Rhizoclosmatium globosum</name>
    <dbReference type="NCBI Taxonomy" id="329046"/>
    <lineage>
        <taxon>Eukaryota</taxon>
        <taxon>Fungi</taxon>
        <taxon>Fungi incertae sedis</taxon>
        <taxon>Chytridiomycota</taxon>
        <taxon>Chytridiomycota incertae sedis</taxon>
        <taxon>Chytridiomycetes</taxon>
        <taxon>Chytridiales</taxon>
        <taxon>Chytriomycetaceae</taxon>
        <taxon>Rhizoclosmatium</taxon>
    </lineage>
</organism>
<feature type="signal peptide" evidence="1">
    <location>
        <begin position="1"/>
        <end position="24"/>
    </location>
</feature>
<protein>
    <submittedName>
        <fullName evidence="2">Uncharacterized protein</fullName>
    </submittedName>
</protein>
<dbReference type="AlphaFoldDB" id="A0A1Y2D1R0"/>
<keyword evidence="3" id="KW-1185">Reference proteome</keyword>
<gene>
    <name evidence="2" type="ORF">BCR33DRAFT_711548</name>
</gene>
<dbReference type="EMBL" id="MCGO01000002">
    <property type="protein sequence ID" value="ORY53212.1"/>
    <property type="molecule type" value="Genomic_DNA"/>
</dbReference>
<evidence type="ECO:0000313" key="2">
    <source>
        <dbReference type="EMBL" id="ORY53212.1"/>
    </source>
</evidence>
<reference evidence="2 3" key="1">
    <citation type="submission" date="2016-07" db="EMBL/GenBank/DDBJ databases">
        <title>Pervasive Adenine N6-methylation of Active Genes in Fungi.</title>
        <authorList>
            <consortium name="DOE Joint Genome Institute"/>
            <person name="Mondo S.J."/>
            <person name="Dannebaum R.O."/>
            <person name="Kuo R.C."/>
            <person name="Labutti K."/>
            <person name="Haridas S."/>
            <person name="Kuo A."/>
            <person name="Salamov A."/>
            <person name="Ahrendt S.R."/>
            <person name="Lipzen A."/>
            <person name="Sullivan W."/>
            <person name="Andreopoulos W.B."/>
            <person name="Clum A."/>
            <person name="Lindquist E."/>
            <person name="Daum C."/>
            <person name="Ramamoorthy G.K."/>
            <person name="Gryganskyi A."/>
            <person name="Culley D."/>
            <person name="Magnuson J.K."/>
            <person name="James T.Y."/>
            <person name="O'Malley M.A."/>
            <person name="Stajich J.E."/>
            <person name="Spatafora J.W."/>
            <person name="Visel A."/>
            <person name="Grigoriev I.V."/>
        </authorList>
    </citation>
    <scope>NUCLEOTIDE SEQUENCE [LARGE SCALE GENOMIC DNA]</scope>
    <source>
        <strain evidence="2 3">JEL800</strain>
    </source>
</reference>
<dbReference type="Proteomes" id="UP000193642">
    <property type="component" value="Unassembled WGS sequence"/>
</dbReference>
<evidence type="ECO:0000313" key="3">
    <source>
        <dbReference type="Proteomes" id="UP000193642"/>
    </source>
</evidence>
<accession>A0A1Y2D1R0</accession>
<keyword evidence="1" id="KW-0732">Signal</keyword>
<dbReference type="OrthoDB" id="511287at2759"/>
<proteinExistence type="predicted"/>
<comment type="caution">
    <text evidence="2">The sequence shown here is derived from an EMBL/GenBank/DDBJ whole genome shotgun (WGS) entry which is preliminary data.</text>
</comment>
<sequence>MDRLVFLLKLGFVISSLEFMLANCEKMDDALLVYFLRQVCLVSVFHRILTSPQDP</sequence>
<feature type="chain" id="PRO_5012734131" evidence="1">
    <location>
        <begin position="25"/>
        <end position="55"/>
    </location>
</feature>
<name>A0A1Y2D1R0_9FUNG</name>